<dbReference type="InterPro" id="IPR000569">
    <property type="entry name" value="HECT_dom"/>
</dbReference>
<reference evidence="4" key="1">
    <citation type="submission" date="2020-04" db="EMBL/GenBank/DDBJ databases">
        <authorList>
            <person name="Alioto T."/>
            <person name="Alioto T."/>
            <person name="Gomez Garrido J."/>
        </authorList>
    </citation>
    <scope>NUCLEOTIDE SEQUENCE</scope>
    <source>
        <strain evidence="4">A484AB</strain>
    </source>
</reference>
<evidence type="ECO:0000256" key="2">
    <source>
        <dbReference type="PROSITE-ProRule" id="PRU00104"/>
    </source>
</evidence>
<evidence type="ECO:0000313" key="5">
    <source>
        <dbReference type="Proteomes" id="UP001152795"/>
    </source>
</evidence>
<dbReference type="SUPFAM" id="SSF56204">
    <property type="entry name" value="Hect, E3 ligase catalytic domain"/>
    <property type="match status" value="1"/>
</dbReference>
<keyword evidence="4" id="KW-0436">Ligase</keyword>
<name>A0A6S7JEH5_PARCT</name>
<evidence type="ECO:0000256" key="3">
    <source>
        <dbReference type="SAM" id="MobiDB-lite"/>
    </source>
</evidence>
<evidence type="ECO:0000313" key="4">
    <source>
        <dbReference type="EMBL" id="CAB4010358.1"/>
    </source>
</evidence>
<organism evidence="4 5">
    <name type="scientific">Paramuricea clavata</name>
    <name type="common">Red gorgonian</name>
    <name type="synonym">Violescent sea-whip</name>
    <dbReference type="NCBI Taxonomy" id="317549"/>
    <lineage>
        <taxon>Eukaryota</taxon>
        <taxon>Metazoa</taxon>
        <taxon>Cnidaria</taxon>
        <taxon>Anthozoa</taxon>
        <taxon>Octocorallia</taxon>
        <taxon>Malacalcyonacea</taxon>
        <taxon>Plexauridae</taxon>
        <taxon>Paramuricea</taxon>
    </lineage>
</organism>
<dbReference type="Proteomes" id="UP001152795">
    <property type="component" value="Unassembled WGS sequence"/>
</dbReference>
<dbReference type="EMBL" id="CACRXK020006760">
    <property type="protein sequence ID" value="CAB4010358.1"/>
    <property type="molecule type" value="Genomic_DNA"/>
</dbReference>
<comment type="caution">
    <text evidence="2">Lacks conserved residue(s) required for the propagation of feature annotation.</text>
</comment>
<keyword evidence="5" id="KW-1185">Reference proteome</keyword>
<dbReference type="PROSITE" id="PS50237">
    <property type="entry name" value="HECT"/>
    <property type="match status" value="1"/>
</dbReference>
<dbReference type="OrthoDB" id="2384350at2759"/>
<accession>A0A6S7JEH5</accession>
<dbReference type="InterPro" id="IPR035983">
    <property type="entry name" value="Hect_E3_ubiquitin_ligase"/>
</dbReference>
<feature type="compositionally biased region" description="Acidic residues" evidence="3">
    <location>
        <begin position="154"/>
        <end position="163"/>
    </location>
</feature>
<dbReference type="GO" id="GO:0016874">
    <property type="term" value="F:ligase activity"/>
    <property type="evidence" value="ECO:0007669"/>
    <property type="project" value="UniProtKB-KW"/>
</dbReference>
<dbReference type="Gene3D" id="3.90.1750.10">
    <property type="entry name" value="Hect, E3 ligase catalytic domains"/>
    <property type="match status" value="1"/>
</dbReference>
<sequence>MDTNASKPRRACDAFEKFKAKKSQQRATFFRGKTKNTAQKDKDVIINIGVMKYDRYCADSSTAYTPMRGKSLPLKINKDANYAQLLIAALTKRKAYDQSFNEKLDWDIVYPDGQSASSLPGQPDTPFCLSTYKEDLGKNYSRIVLYLCTENSDENNESVEEDTFDRIGTSCSDGKESQSNESIDMESREEMGNNKSEVSHVSTSVDRDSSNTVTSVQEMSPMNHGEGPSTSTMNPTGDFDWLYASWLCDEVDLAGYESMSDVEMEVGPNDNQSSNSQHSTVSLPDILKKLSSVINQHSTVSLPDILKKLSSVINLDSISKFNISRSHVWEGTVRALTRKSFSPHNKVSVKFCDDVGTSEGAIDLGGPKREFFTLVLDWLMHSQLFCGSDSSKYFSCNATSQGNNDYFHAGEIVAMSLVHGGPGFGCLSPSLYQCIVEGPNNVLVNVSDVYMMLN</sequence>
<comment type="caution">
    <text evidence="4">The sequence shown here is derived from an EMBL/GenBank/DDBJ whole genome shotgun (WGS) entry which is preliminary data.</text>
</comment>
<feature type="region of interest" description="Disordered" evidence="3">
    <location>
        <begin position="154"/>
        <end position="233"/>
    </location>
</feature>
<protein>
    <submittedName>
        <fullName evidence="4">G2 M phase-specific E3 ubiquitin- ligase-like isoform X1</fullName>
    </submittedName>
</protein>
<dbReference type="AlphaFoldDB" id="A0A6S7JEH5"/>
<feature type="compositionally biased region" description="Polar residues" evidence="3">
    <location>
        <begin position="193"/>
        <end position="220"/>
    </location>
</feature>
<keyword evidence="1 2" id="KW-0833">Ubl conjugation pathway</keyword>
<dbReference type="GO" id="GO:0004842">
    <property type="term" value="F:ubiquitin-protein transferase activity"/>
    <property type="evidence" value="ECO:0007669"/>
    <property type="project" value="InterPro"/>
</dbReference>
<evidence type="ECO:0000256" key="1">
    <source>
        <dbReference type="ARBA" id="ARBA00022786"/>
    </source>
</evidence>
<proteinExistence type="predicted"/>
<gene>
    <name evidence="4" type="ORF">PACLA_8A061513</name>
</gene>